<feature type="compositionally biased region" description="Polar residues" evidence="4">
    <location>
        <begin position="1"/>
        <end position="13"/>
    </location>
</feature>
<dbReference type="PANTHER" id="PTHR31642">
    <property type="entry name" value="TRICHOTHECENE 3-O-ACETYLTRANSFERASE"/>
    <property type="match status" value="1"/>
</dbReference>
<evidence type="ECO:0000313" key="5">
    <source>
        <dbReference type="EnsemblPlants" id="AET1Gv20220200.3"/>
    </source>
</evidence>
<accession>A0A452XYR0</accession>
<name>A0A452XYR0_AEGTS</name>
<feature type="region of interest" description="Disordered" evidence="4">
    <location>
        <begin position="1"/>
        <end position="25"/>
    </location>
</feature>
<dbReference type="AlphaFoldDB" id="A0A452XYR0"/>
<evidence type="ECO:0000313" key="6">
    <source>
        <dbReference type="Proteomes" id="UP000015105"/>
    </source>
</evidence>
<dbReference type="PANTHER" id="PTHR31642:SF333">
    <property type="match status" value="1"/>
</dbReference>
<dbReference type="Gene3D" id="3.30.559.10">
    <property type="entry name" value="Chloramphenicol acetyltransferase-like domain"/>
    <property type="match status" value="2"/>
</dbReference>
<dbReference type="EnsemblPlants" id="AET1Gv20220200.3">
    <property type="protein sequence ID" value="AET1Gv20220200.3"/>
    <property type="gene ID" value="AET1Gv20220200"/>
</dbReference>
<evidence type="ECO:0008006" key="7">
    <source>
        <dbReference type="Google" id="ProtNLM"/>
    </source>
</evidence>
<dbReference type="InterPro" id="IPR050317">
    <property type="entry name" value="Plant_Fungal_Acyltransferase"/>
</dbReference>
<reference evidence="6" key="1">
    <citation type="journal article" date="2014" name="Science">
        <title>Ancient hybridizations among the ancestral genomes of bread wheat.</title>
        <authorList>
            <consortium name="International Wheat Genome Sequencing Consortium,"/>
            <person name="Marcussen T."/>
            <person name="Sandve S.R."/>
            <person name="Heier L."/>
            <person name="Spannagl M."/>
            <person name="Pfeifer M."/>
            <person name="Jakobsen K.S."/>
            <person name="Wulff B.B."/>
            <person name="Steuernagel B."/>
            <person name="Mayer K.F."/>
            <person name="Olsen O.A."/>
        </authorList>
    </citation>
    <scope>NUCLEOTIDE SEQUENCE [LARGE SCALE GENOMIC DNA]</scope>
    <source>
        <strain evidence="6">cv. AL8/78</strain>
    </source>
</reference>
<reference evidence="5" key="3">
    <citation type="journal article" date="2017" name="Nature">
        <title>Genome sequence of the progenitor of the wheat D genome Aegilops tauschii.</title>
        <authorList>
            <person name="Luo M.C."/>
            <person name="Gu Y.Q."/>
            <person name="Puiu D."/>
            <person name="Wang H."/>
            <person name="Twardziok S.O."/>
            <person name="Deal K.R."/>
            <person name="Huo N."/>
            <person name="Zhu T."/>
            <person name="Wang L."/>
            <person name="Wang Y."/>
            <person name="McGuire P.E."/>
            <person name="Liu S."/>
            <person name="Long H."/>
            <person name="Ramasamy R.K."/>
            <person name="Rodriguez J.C."/>
            <person name="Van S.L."/>
            <person name="Yuan L."/>
            <person name="Wang Z."/>
            <person name="Xia Z."/>
            <person name="Xiao L."/>
            <person name="Anderson O.D."/>
            <person name="Ouyang S."/>
            <person name="Liang Y."/>
            <person name="Zimin A.V."/>
            <person name="Pertea G."/>
            <person name="Qi P."/>
            <person name="Bennetzen J.L."/>
            <person name="Dai X."/>
            <person name="Dawson M.W."/>
            <person name="Muller H.G."/>
            <person name="Kugler K."/>
            <person name="Rivarola-Duarte L."/>
            <person name="Spannagl M."/>
            <person name="Mayer K.F.X."/>
            <person name="Lu F.H."/>
            <person name="Bevan M.W."/>
            <person name="Leroy P."/>
            <person name="Li P."/>
            <person name="You F.M."/>
            <person name="Sun Q."/>
            <person name="Liu Z."/>
            <person name="Lyons E."/>
            <person name="Wicker T."/>
            <person name="Salzberg S.L."/>
            <person name="Devos K.M."/>
            <person name="Dvorak J."/>
        </authorList>
    </citation>
    <scope>NUCLEOTIDE SEQUENCE [LARGE SCALE GENOMIC DNA]</scope>
    <source>
        <strain evidence="5">cv. AL8/78</strain>
    </source>
</reference>
<dbReference type="GO" id="GO:0016747">
    <property type="term" value="F:acyltransferase activity, transferring groups other than amino-acyl groups"/>
    <property type="evidence" value="ECO:0007669"/>
    <property type="project" value="UniProtKB-ARBA"/>
</dbReference>
<sequence>MAVTVEITQSTVLEPSRESARGGGKKVPLTVFDRASTDGYIPAVFAWNAPAPTNDALKAGLVAAVARFPHLAGRFAADDHGRKCFHLNDAGVLVLEATADTDLADALAHDVSAHINELYPKAEKERANEPIFQAQLTRYACGGLVIGTACHHQVADGQSMSVFYTAWASAVRTDSAVLTSPFVDRSATVVPRSPPTPAYDHRNIEFKGELSWSHSYGVLPMDRIKNLAVHFPDEFIADLKARVGTRCSTFQCLLAHAWKKVRDLLSSSYPVVVSAIRDAVALVDDEYIQSFIDFGEAERGVIEDGGEELASTAATPGTMFCPDLEVDSWLGFRFHDLDFGCGPPCAFLPPDLPIEGIM</sequence>
<dbReference type="Proteomes" id="UP000015105">
    <property type="component" value="Chromosome 1D"/>
</dbReference>
<evidence type="ECO:0000256" key="4">
    <source>
        <dbReference type="SAM" id="MobiDB-lite"/>
    </source>
</evidence>
<reference evidence="5" key="5">
    <citation type="journal article" date="2021" name="G3 (Bethesda)">
        <title>Aegilops tauschii genome assembly Aet v5.0 features greater sequence contiguity and improved annotation.</title>
        <authorList>
            <person name="Wang L."/>
            <person name="Zhu T."/>
            <person name="Rodriguez J.C."/>
            <person name="Deal K.R."/>
            <person name="Dubcovsky J."/>
            <person name="McGuire P.E."/>
            <person name="Lux T."/>
            <person name="Spannagl M."/>
            <person name="Mayer K.F.X."/>
            <person name="Baldrich P."/>
            <person name="Meyers B.C."/>
            <person name="Huo N."/>
            <person name="Gu Y.Q."/>
            <person name="Zhou H."/>
            <person name="Devos K.M."/>
            <person name="Bennetzen J.L."/>
            <person name="Unver T."/>
            <person name="Budak H."/>
            <person name="Gulick P.J."/>
            <person name="Galiba G."/>
            <person name="Kalapos B."/>
            <person name="Nelson D.R."/>
            <person name="Li P."/>
            <person name="You F.M."/>
            <person name="Luo M.C."/>
            <person name="Dvorak J."/>
        </authorList>
    </citation>
    <scope>NUCLEOTIDE SEQUENCE [LARGE SCALE GENOMIC DNA]</scope>
    <source>
        <strain evidence="5">cv. AL8/78</strain>
    </source>
</reference>
<keyword evidence="2" id="KW-0808">Transferase</keyword>
<keyword evidence="6" id="KW-1185">Reference proteome</keyword>
<dbReference type="FunFam" id="3.30.559.10:FF:000014">
    <property type="entry name" value="Tryptamine hydroxycinnamoyl transferase"/>
    <property type="match status" value="1"/>
</dbReference>
<comment type="similarity">
    <text evidence="1">Belongs to the plant acyltransferase family.</text>
</comment>
<dbReference type="Pfam" id="PF02458">
    <property type="entry name" value="Transferase"/>
    <property type="match status" value="1"/>
</dbReference>
<dbReference type="InterPro" id="IPR023213">
    <property type="entry name" value="CAT-like_dom_sf"/>
</dbReference>
<proteinExistence type="inferred from homology"/>
<reference evidence="6" key="2">
    <citation type="journal article" date="2017" name="Nat. Plants">
        <title>The Aegilops tauschii genome reveals multiple impacts of transposons.</title>
        <authorList>
            <person name="Zhao G."/>
            <person name="Zou C."/>
            <person name="Li K."/>
            <person name="Wang K."/>
            <person name="Li T."/>
            <person name="Gao L."/>
            <person name="Zhang X."/>
            <person name="Wang H."/>
            <person name="Yang Z."/>
            <person name="Liu X."/>
            <person name="Jiang W."/>
            <person name="Mao L."/>
            <person name="Kong X."/>
            <person name="Jiao Y."/>
            <person name="Jia J."/>
        </authorList>
    </citation>
    <scope>NUCLEOTIDE SEQUENCE [LARGE SCALE GENOMIC DNA]</scope>
    <source>
        <strain evidence="6">cv. AL8/78</strain>
    </source>
</reference>
<evidence type="ECO:0000256" key="3">
    <source>
        <dbReference type="ARBA" id="ARBA00023315"/>
    </source>
</evidence>
<organism evidence="5 6">
    <name type="scientific">Aegilops tauschii subsp. strangulata</name>
    <name type="common">Goatgrass</name>
    <dbReference type="NCBI Taxonomy" id="200361"/>
    <lineage>
        <taxon>Eukaryota</taxon>
        <taxon>Viridiplantae</taxon>
        <taxon>Streptophyta</taxon>
        <taxon>Embryophyta</taxon>
        <taxon>Tracheophyta</taxon>
        <taxon>Spermatophyta</taxon>
        <taxon>Magnoliopsida</taxon>
        <taxon>Liliopsida</taxon>
        <taxon>Poales</taxon>
        <taxon>Poaceae</taxon>
        <taxon>BOP clade</taxon>
        <taxon>Pooideae</taxon>
        <taxon>Triticodae</taxon>
        <taxon>Triticeae</taxon>
        <taxon>Triticinae</taxon>
        <taxon>Aegilops</taxon>
    </lineage>
</organism>
<reference evidence="5" key="4">
    <citation type="submission" date="2019-03" db="UniProtKB">
        <authorList>
            <consortium name="EnsemblPlants"/>
        </authorList>
    </citation>
    <scope>IDENTIFICATION</scope>
</reference>
<dbReference type="Gramene" id="AET1Gv20220200.3">
    <property type="protein sequence ID" value="AET1Gv20220200.3"/>
    <property type="gene ID" value="AET1Gv20220200"/>
</dbReference>
<keyword evidence="3" id="KW-0012">Acyltransferase</keyword>
<protein>
    <recommendedName>
        <fullName evidence="7">Anthranilate N-benzoyltransferase protein 1</fullName>
    </recommendedName>
</protein>
<evidence type="ECO:0000256" key="2">
    <source>
        <dbReference type="ARBA" id="ARBA00022679"/>
    </source>
</evidence>
<evidence type="ECO:0000256" key="1">
    <source>
        <dbReference type="ARBA" id="ARBA00009861"/>
    </source>
</evidence>
<dbReference type="SUPFAM" id="SSF52777">
    <property type="entry name" value="CoA-dependent acyltransferases"/>
    <property type="match status" value="1"/>
</dbReference>